<gene>
    <name evidence="14" type="ORF">M9Y10_016256</name>
</gene>
<dbReference type="EMBL" id="JAPFFF010000021">
    <property type="protein sequence ID" value="KAK8853713.1"/>
    <property type="molecule type" value="Genomic_DNA"/>
</dbReference>
<dbReference type="Proteomes" id="UP001470230">
    <property type="component" value="Unassembled WGS sequence"/>
</dbReference>
<dbReference type="SUPFAM" id="SSF52540">
    <property type="entry name" value="P-loop containing nucleoside triphosphate hydrolases"/>
    <property type="match status" value="1"/>
</dbReference>
<evidence type="ECO:0000256" key="6">
    <source>
        <dbReference type="ARBA" id="ARBA00022884"/>
    </source>
</evidence>
<evidence type="ECO:0000259" key="13">
    <source>
        <dbReference type="SMART" id="SM00962"/>
    </source>
</evidence>
<evidence type="ECO:0000256" key="2">
    <source>
        <dbReference type="ARBA" id="ARBA00005450"/>
    </source>
</evidence>
<dbReference type="InterPro" id="IPR013822">
    <property type="entry name" value="Signal_recog_particl_SRP54_hlx"/>
</dbReference>
<proteinExistence type="inferred from homology"/>
<keyword evidence="8" id="KW-0733">Signal recognition particle</keyword>
<evidence type="ECO:0000256" key="11">
    <source>
        <dbReference type="ARBA" id="ARBA00048157"/>
    </source>
</evidence>
<comment type="catalytic activity">
    <reaction evidence="11">
        <text>GTP + H2O = GDP + phosphate + H(+)</text>
        <dbReference type="Rhea" id="RHEA:19669"/>
        <dbReference type="ChEBI" id="CHEBI:15377"/>
        <dbReference type="ChEBI" id="CHEBI:15378"/>
        <dbReference type="ChEBI" id="CHEBI:37565"/>
        <dbReference type="ChEBI" id="CHEBI:43474"/>
        <dbReference type="ChEBI" id="CHEBI:58189"/>
        <dbReference type="EC" id="3.6.5.4"/>
    </reaction>
    <physiologicalReaction direction="left-to-right" evidence="11">
        <dbReference type="Rhea" id="RHEA:19670"/>
    </physiologicalReaction>
</comment>
<keyword evidence="15" id="KW-1185">Reference proteome</keyword>
<dbReference type="InterPro" id="IPR042101">
    <property type="entry name" value="SRP54_N_sf"/>
</dbReference>
<keyword evidence="7" id="KW-0342">GTP-binding</keyword>
<dbReference type="SUPFAM" id="SSF47446">
    <property type="entry name" value="Signal peptide-binding domain"/>
    <property type="match status" value="1"/>
</dbReference>
<keyword evidence="9" id="KW-0687">Ribonucleoprotein</keyword>
<evidence type="ECO:0000256" key="7">
    <source>
        <dbReference type="ARBA" id="ARBA00023134"/>
    </source>
</evidence>
<dbReference type="InterPro" id="IPR022941">
    <property type="entry name" value="SRP54"/>
</dbReference>
<evidence type="ECO:0000256" key="9">
    <source>
        <dbReference type="ARBA" id="ARBA00023274"/>
    </source>
</evidence>
<accession>A0ABR2HVP3</accession>
<dbReference type="Gene3D" id="1.20.120.140">
    <property type="entry name" value="Signal recognition particle SRP54, nucleotide-binding domain"/>
    <property type="match status" value="1"/>
</dbReference>
<dbReference type="InterPro" id="IPR036225">
    <property type="entry name" value="SRP/SRP_N"/>
</dbReference>
<evidence type="ECO:0000256" key="3">
    <source>
        <dbReference type="ARBA" id="ARBA00022490"/>
    </source>
</evidence>
<protein>
    <recommendedName>
        <fullName evidence="10">signal-recognition-particle GTPase</fullName>
        <ecNumber evidence="10">3.6.5.4</ecNumber>
    </recommendedName>
</protein>
<dbReference type="PANTHER" id="PTHR11564:SF5">
    <property type="entry name" value="SIGNAL RECOGNITION PARTICLE SUBUNIT SRP54"/>
    <property type="match status" value="1"/>
</dbReference>
<comment type="subcellular location">
    <subcellularLocation>
        <location evidence="1">Cytoplasm</location>
    </subcellularLocation>
</comment>
<evidence type="ECO:0000256" key="10">
    <source>
        <dbReference type="ARBA" id="ARBA00035672"/>
    </source>
</evidence>
<dbReference type="Pfam" id="PF02881">
    <property type="entry name" value="SRP54_N"/>
    <property type="match status" value="1"/>
</dbReference>
<reference evidence="14 15" key="1">
    <citation type="submission" date="2024-04" db="EMBL/GenBank/DDBJ databases">
        <title>Tritrichomonas musculus Genome.</title>
        <authorList>
            <person name="Alves-Ferreira E."/>
            <person name="Grigg M."/>
            <person name="Lorenzi H."/>
            <person name="Galac M."/>
        </authorList>
    </citation>
    <scope>NUCLEOTIDE SEQUENCE [LARGE SCALE GENOMIC DNA]</scope>
    <source>
        <strain evidence="14 15">EAF2021</strain>
    </source>
</reference>
<dbReference type="SUPFAM" id="SSF47364">
    <property type="entry name" value="Domain of the SRP/SRP receptor G-proteins"/>
    <property type="match status" value="1"/>
</dbReference>
<keyword evidence="4" id="KW-0547">Nucleotide-binding</keyword>
<evidence type="ECO:0000256" key="5">
    <source>
        <dbReference type="ARBA" id="ARBA00022801"/>
    </source>
</evidence>
<comment type="caution">
    <text evidence="14">The sequence shown here is derived from an EMBL/GenBank/DDBJ whole genome shotgun (WGS) entry which is preliminary data.</text>
</comment>
<evidence type="ECO:0000256" key="1">
    <source>
        <dbReference type="ARBA" id="ARBA00004496"/>
    </source>
</evidence>
<dbReference type="Gene3D" id="3.40.50.300">
    <property type="entry name" value="P-loop containing nucleotide triphosphate hydrolases"/>
    <property type="match status" value="1"/>
</dbReference>
<feature type="domain" description="SRP54-type proteins GTP-binding" evidence="13">
    <location>
        <begin position="100"/>
        <end position="294"/>
    </location>
</feature>
<dbReference type="Pfam" id="PF00448">
    <property type="entry name" value="SRP54"/>
    <property type="match status" value="1"/>
</dbReference>
<dbReference type="InterPro" id="IPR027417">
    <property type="entry name" value="P-loop_NTPase"/>
</dbReference>
<keyword evidence="5" id="KW-0378">Hydrolase</keyword>
<keyword evidence="3" id="KW-0963">Cytoplasm</keyword>
<dbReference type="InterPro" id="IPR036891">
    <property type="entry name" value="Signal_recog_part_SRP54_M_sf"/>
</dbReference>
<evidence type="ECO:0000259" key="12">
    <source>
        <dbReference type="SMART" id="SM00382"/>
    </source>
</evidence>
<sequence length="465" mass="52398">MLQDLGGKILNSLNNLDTAKQIDNIFFKEFMKEIINALKSADVNQMTILEFFKDMTSKVNFSESPPFISTRKVIEREIINGLVGMIDRNVKQWSPAKDTFNIIMIAGLQGSGKTRICTKLGNFYKKQGFKVGLISTDTLGGGSREQLMQNAQEYDLPYYVDFVTNDPVEIAASGIDKFKKEKFNLIIIDTSTYLQETALFQEIQQFKDSINASQVVLVIDGSVGQVAYSQAKSFSEAICSSSFIISKLDSNEKVFGTLSGVASTNSPILFYETSEDATTLEVFDAKNIISRMLGFGDEKELTKKQQEIIQRKFTFGDMYNQCQIALDNSDTLSLTPDGKSLLGTYKKILVVIDSMNDDEIDDPSLFNEDQSRKNRIAQGTGVSIDFIEFVIDQREKNEEYFERIYRPINPTKIERNPYQMNEKSFQQNLQNIAKSMDPKTLKMIGGVSGLKNIMKKSISACKNKK</sequence>
<keyword evidence="6" id="KW-0694">RNA-binding</keyword>
<dbReference type="InterPro" id="IPR003593">
    <property type="entry name" value="AAA+_ATPase"/>
</dbReference>
<feature type="domain" description="AAA+ ATPase" evidence="12">
    <location>
        <begin position="99"/>
        <end position="293"/>
    </location>
</feature>
<evidence type="ECO:0000313" key="14">
    <source>
        <dbReference type="EMBL" id="KAK8853713.1"/>
    </source>
</evidence>
<dbReference type="InterPro" id="IPR004125">
    <property type="entry name" value="Signal_recog_particle_SRP54_M"/>
</dbReference>
<comment type="similarity">
    <text evidence="2">Belongs to the GTP-binding SRP family. SRP54 subfamily.</text>
</comment>
<dbReference type="InterPro" id="IPR000897">
    <property type="entry name" value="SRP54_GTPase_dom"/>
</dbReference>
<evidence type="ECO:0000313" key="15">
    <source>
        <dbReference type="Proteomes" id="UP001470230"/>
    </source>
</evidence>
<dbReference type="Gene3D" id="1.10.260.30">
    <property type="entry name" value="Signal recognition particle, SRP54 subunit, M-domain"/>
    <property type="match status" value="1"/>
</dbReference>
<dbReference type="SMART" id="SM00962">
    <property type="entry name" value="SRP54"/>
    <property type="match status" value="1"/>
</dbReference>
<dbReference type="SMART" id="SM00382">
    <property type="entry name" value="AAA"/>
    <property type="match status" value="1"/>
</dbReference>
<organism evidence="14 15">
    <name type="scientific">Tritrichomonas musculus</name>
    <dbReference type="NCBI Taxonomy" id="1915356"/>
    <lineage>
        <taxon>Eukaryota</taxon>
        <taxon>Metamonada</taxon>
        <taxon>Parabasalia</taxon>
        <taxon>Tritrichomonadida</taxon>
        <taxon>Tritrichomonadidae</taxon>
        <taxon>Tritrichomonas</taxon>
    </lineage>
</organism>
<evidence type="ECO:0000256" key="8">
    <source>
        <dbReference type="ARBA" id="ARBA00023135"/>
    </source>
</evidence>
<name>A0ABR2HVP3_9EUKA</name>
<dbReference type="PANTHER" id="PTHR11564">
    <property type="entry name" value="SIGNAL RECOGNITION PARTICLE 54K PROTEIN SRP54"/>
    <property type="match status" value="1"/>
</dbReference>
<dbReference type="Pfam" id="PF02978">
    <property type="entry name" value="SRP_SPB"/>
    <property type="match status" value="1"/>
</dbReference>
<dbReference type="EC" id="3.6.5.4" evidence="10"/>
<evidence type="ECO:0000256" key="4">
    <source>
        <dbReference type="ARBA" id="ARBA00022741"/>
    </source>
</evidence>